<keyword evidence="11" id="KW-1185">Reference proteome</keyword>
<dbReference type="NCBIfam" id="NF003027">
    <property type="entry name" value="PRK03906.1"/>
    <property type="match status" value="1"/>
</dbReference>
<dbReference type="GO" id="GO:0008927">
    <property type="term" value="F:mannonate dehydratase activity"/>
    <property type="evidence" value="ECO:0007669"/>
    <property type="project" value="UniProtKB-UniRule"/>
</dbReference>
<evidence type="ECO:0000256" key="9">
    <source>
        <dbReference type="HAMAP-Rule" id="MF_00106"/>
    </source>
</evidence>
<dbReference type="PIRSF" id="PIRSF016049">
    <property type="entry name" value="Man_dehyd"/>
    <property type="match status" value="1"/>
</dbReference>
<evidence type="ECO:0000256" key="5">
    <source>
        <dbReference type="ARBA" id="ARBA00012927"/>
    </source>
</evidence>
<dbReference type="HAMAP" id="MF_00106">
    <property type="entry name" value="UxuA"/>
    <property type="match status" value="1"/>
</dbReference>
<dbReference type="GO" id="GO:0042840">
    <property type="term" value="P:D-glucuronate catabolic process"/>
    <property type="evidence" value="ECO:0007669"/>
    <property type="project" value="TreeGrafter"/>
</dbReference>
<evidence type="ECO:0000313" key="10">
    <source>
        <dbReference type="EMBL" id="ARU01181.1"/>
    </source>
</evidence>
<evidence type="ECO:0000256" key="3">
    <source>
        <dbReference type="ARBA" id="ARBA00004892"/>
    </source>
</evidence>
<dbReference type="EC" id="4.2.1.8" evidence="5 9"/>
<dbReference type="RefSeq" id="WP_087207782.1">
    <property type="nucleotide sequence ID" value="NZ_CP021431.1"/>
</dbReference>
<keyword evidence="6 9" id="KW-0408">Iron</keyword>
<dbReference type="AlphaFoldDB" id="A0A1Y0ECR5"/>
<evidence type="ECO:0000313" key="11">
    <source>
        <dbReference type="Proteomes" id="UP000195273"/>
    </source>
</evidence>
<evidence type="ECO:0000256" key="6">
    <source>
        <dbReference type="ARBA" id="ARBA00023004"/>
    </source>
</evidence>
<comment type="cofactor">
    <cofactor evidence="9">
        <name>Fe(2+)</name>
        <dbReference type="ChEBI" id="CHEBI:29033"/>
    </cofactor>
    <cofactor evidence="9">
        <name>Mn(2+)</name>
        <dbReference type="ChEBI" id="CHEBI:29035"/>
    </cofactor>
</comment>
<gene>
    <name evidence="9 10" type="primary">uxuA</name>
    <name evidence="10" type="ORF">LOKVESSMR4R_01868</name>
</gene>
<evidence type="ECO:0000256" key="1">
    <source>
        <dbReference type="ARBA" id="ARBA00001794"/>
    </source>
</evidence>
<keyword evidence="7 9" id="KW-0464">Manganese</keyword>
<comment type="similarity">
    <text evidence="4 9">Belongs to the mannonate dehydratase family.</text>
</comment>
<comment type="function">
    <text evidence="2 9">Catalyzes the dehydration of D-mannonate.</text>
</comment>
<name>A0A1Y0ECR5_9RHOB</name>
<evidence type="ECO:0000256" key="7">
    <source>
        <dbReference type="ARBA" id="ARBA00023211"/>
    </source>
</evidence>
<dbReference type="GO" id="GO:0008198">
    <property type="term" value="F:ferrous iron binding"/>
    <property type="evidence" value="ECO:0007669"/>
    <property type="project" value="TreeGrafter"/>
</dbReference>
<keyword evidence="8 9" id="KW-0456">Lyase</keyword>
<proteinExistence type="inferred from homology"/>
<accession>A0A1Y0ECR5</accession>
<evidence type="ECO:0000256" key="2">
    <source>
        <dbReference type="ARBA" id="ARBA00002713"/>
    </source>
</evidence>
<dbReference type="GO" id="GO:0030145">
    <property type="term" value="F:manganese ion binding"/>
    <property type="evidence" value="ECO:0007669"/>
    <property type="project" value="TreeGrafter"/>
</dbReference>
<dbReference type="NCBIfam" id="TIGR00695">
    <property type="entry name" value="uxuA"/>
    <property type="match status" value="1"/>
</dbReference>
<dbReference type="Gene3D" id="3.20.20.150">
    <property type="entry name" value="Divalent-metal-dependent TIM barrel enzymes"/>
    <property type="match status" value="1"/>
</dbReference>
<reference evidence="10 11" key="1">
    <citation type="submission" date="2017-05" db="EMBL/GenBank/DDBJ databases">
        <title>Genome Sequence of Loktanella vestfoldensis Strain SMR4r Isolated from a Culture of the Diatom Skeletonema marinoi.</title>
        <authorList>
            <person name="Topel M."/>
            <person name="Pinder M.I.M."/>
            <person name="Johansson O.N."/>
            <person name="Kourtchenko O."/>
            <person name="Godhe A."/>
            <person name="Clarke A.K."/>
        </authorList>
    </citation>
    <scope>NUCLEOTIDE SEQUENCE [LARGE SCALE GENOMIC DNA]</scope>
    <source>
        <strain evidence="10 11">SMR4r</strain>
    </source>
</reference>
<organism evidence="10 11">
    <name type="scientific">Yoonia vestfoldensis</name>
    <dbReference type="NCBI Taxonomy" id="245188"/>
    <lineage>
        <taxon>Bacteria</taxon>
        <taxon>Pseudomonadati</taxon>
        <taxon>Pseudomonadota</taxon>
        <taxon>Alphaproteobacteria</taxon>
        <taxon>Rhodobacterales</taxon>
        <taxon>Paracoccaceae</taxon>
        <taxon>Yoonia</taxon>
    </lineage>
</organism>
<sequence length="398" mass="43496">MLETWRWYGQFDGITLPEIAQTGAAGIVTALHEIPYGAVWPRDAIATRKAQIDQAGFSWSVVESLPVHEDIKRGTGDLARLFANYRQSLANLAAEGVQVVCYNFMPLLDWTRTELAAPVARGGSCLRFSADRMAAFELHMLGRAAAADDYPEDVRARAAIWFQQASQQDRDDLLKAIMSGLPGAFDRYDIDGLRRALRAYDGIDRTALRANYQRFLAEVIPAAADLGIRMCVHPDDPPRDILGLPRIVSDGDDLAWIAQAFDDPANGFTLCSGSLGANPANDVPAIARMVAGRIHFVHLRNVRKFPDGSFEEAAHLEGDTDMVALIGVLLAEEARRRATGRADHLIPFRPDHGHVLLSDFDRDLVPGYPLIGRLRGLAELRGVMHALAAGAGQPGAMV</sequence>
<dbReference type="Proteomes" id="UP000195273">
    <property type="component" value="Chromosome"/>
</dbReference>
<dbReference type="PANTHER" id="PTHR30387">
    <property type="entry name" value="MANNONATE DEHYDRATASE"/>
    <property type="match status" value="1"/>
</dbReference>
<protein>
    <recommendedName>
        <fullName evidence="5 9">Mannonate dehydratase</fullName>
        <ecNumber evidence="5 9">4.2.1.8</ecNumber>
    </recommendedName>
    <alternativeName>
        <fullName evidence="9">D-mannonate hydro-lyase</fullName>
    </alternativeName>
</protein>
<dbReference type="KEGG" id="lvs:LOKVESSMR4R_01868"/>
<evidence type="ECO:0000256" key="4">
    <source>
        <dbReference type="ARBA" id="ARBA00007389"/>
    </source>
</evidence>
<dbReference type="EMBL" id="CP021431">
    <property type="protein sequence ID" value="ARU01181.1"/>
    <property type="molecule type" value="Genomic_DNA"/>
</dbReference>
<dbReference type="PANTHER" id="PTHR30387:SF2">
    <property type="entry name" value="MANNONATE DEHYDRATASE"/>
    <property type="match status" value="1"/>
</dbReference>
<dbReference type="Pfam" id="PF03786">
    <property type="entry name" value="UxuA"/>
    <property type="match status" value="1"/>
</dbReference>
<dbReference type="SUPFAM" id="SSF51658">
    <property type="entry name" value="Xylose isomerase-like"/>
    <property type="match status" value="1"/>
</dbReference>
<dbReference type="InterPro" id="IPR036237">
    <property type="entry name" value="Xyl_isomerase-like_sf"/>
</dbReference>
<dbReference type="OrthoDB" id="9780250at2"/>
<dbReference type="UniPathway" id="UPA00246"/>
<comment type="pathway">
    <text evidence="3 9">Carbohydrate metabolism; pentose and glucuronate interconversion.</text>
</comment>
<comment type="catalytic activity">
    <reaction evidence="1 9">
        <text>D-mannonate = 2-dehydro-3-deoxy-D-gluconate + H2O</text>
        <dbReference type="Rhea" id="RHEA:20097"/>
        <dbReference type="ChEBI" id="CHEBI:15377"/>
        <dbReference type="ChEBI" id="CHEBI:17767"/>
        <dbReference type="ChEBI" id="CHEBI:57990"/>
        <dbReference type="EC" id="4.2.1.8"/>
    </reaction>
</comment>
<dbReference type="InterPro" id="IPR004628">
    <property type="entry name" value="Man_deHydtase"/>
</dbReference>
<evidence type="ECO:0000256" key="8">
    <source>
        <dbReference type="ARBA" id="ARBA00023239"/>
    </source>
</evidence>